<dbReference type="GO" id="GO:0004177">
    <property type="term" value="F:aminopeptidase activity"/>
    <property type="evidence" value="ECO:0007669"/>
    <property type="project" value="UniProtKB-KW"/>
</dbReference>
<dbReference type="EC" id="3.4.11.5" evidence="4 11"/>
<dbReference type="InterPro" id="IPR000073">
    <property type="entry name" value="AB_hydrolase_1"/>
</dbReference>
<name>A0ABV4AJF5_9GAMM</name>
<comment type="caution">
    <text evidence="14">The sequence shown here is derived from an EMBL/GenBank/DDBJ whole genome shotgun (WGS) entry which is preliminary data.</text>
</comment>
<evidence type="ECO:0000256" key="12">
    <source>
        <dbReference type="RuleBase" id="RU003421"/>
    </source>
</evidence>
<dbReference type="PIRSF" id="PIRSF006431">
    <property type="entry name" value="Pept_S33"/>
    <property type="match status" value="1"/>
</dbReference>
<comment type="catalytic activity">
    <reaction evidence="1 11 12">
        <text>Release of N-terminal proline from a peptide.</text>
        <dbReference type="EC" id="3.4.11.5"/>
    </reaction>
</comment>
<dbReference type="PRINTS" id="PR00793">
    <property type="entry name" value="PROAMNOPTASE"/>
</dbReference>
<evidence type="ECO:0000313" key="15">
    <source>
        <dbReference type="Proteomes" id="UP001562065"/>
    </source>
</evidence>
<evidence type="ECO:0000256" key="3">
    <source>
        <dbReference type="ARBA" id="ARBA00010088"/>
    </source>
</evidence>
<dbReference type="InterPro" id="IPR002410">
    <property type="entry name" value="Peptidase_S33"/>
</dbReference>
<dbReference type="Proteomes" id="UP001562065">
    <property type="component" value="Unassembled WGS sequence"/>
</dbReference>
<evidence type="ECO:0000259" key="13">
    <source>
        <dbReference type="Pfam" id="PF00561"/>
    </source>
</evidence>
<keyword evidence="9 11" id="KW-0378">Hydrolase</keyword>
<keyword evidence="15" id="KW-1185">Reference proteome</keyword>
<dbReference type="InterPro" id="IPR029058">
    <property type="entry name" value="AB_hydrolase_fold"/>
</dbReference>
<dbReference type="SUPFAM" id="SSF53474">
    <property type="entry name" value="alpha/beta-Hydrolases"/>
    <property type="match status" value="1"/>
</dbReference>
<comment type="subcellular location">
    <subcellularLocation>
        <location evidence="2 11">Cytoplasm</location>
    </subcellularLocation>
</comment>
<evidence type="ECO:0000256" key="1">
    <source>
        <dbReference type="ARBA" id="ARBA00001585"/>
    </source>
</evidence>
<dbReference type="PANTHER" id="PTHR43722:SF1">
    <property type="entry name" value="PROLINE IMINOPEPTIDASE"/>
    <property type="match status" value="1"/>
</dbReference>
<organism evidence="14 15">
    <name type="scientific">Isoalcanivorax beigongshangi</name>
    <dbReference type="NCBI Taxonomy" id="3238810"/>
    <lineage>
        <taxon>Bacteria</taxon>
        <taxon>Pseudomonadati</taxon>
        <taxon>Pseudomonadota</taxon>
        <taxon>Gammaproteobacteria</taxon>
        <taxon>Oceanospirillales</taxon>
        <taxon>Alcanivoracaceae</taxon>
        <taxon>Isoalcanivorax</taxon>
    </lineage>
</organism>
<feature type="domain" description="AB hydrolase-1" evidence="13">
    <location>
        <begin position="37"/>
        <end position="296"/>
    </location>
</feature>
<keyword evidence="6 11" id="KW-0031">Aminopeptidase</keyword>
<comment type="similarity">
    <text evidence="3 11 12">Belongs to the peptidase S33 family.</text>
</comment>
<evidence type="ECO:0000256" key="2">
    <source>
        <dbReference type="ARBA" id="ARBA00004496"/>
    </source>
</evidence>
<dbReference type="Pfam" id="PF00561">
    <property type="entry name" value="Abhydrolase_1"/>
    <property type="match status" value="1"/>
</dbReference>
<dbReference type="PANTHER" id="PTHR43722">
    <property type="entry name" value="PROLINE IMINOPEPTIDASE"/>
    <property type="match status" value="1"/>
</dbReference>
<evidence type="ECO:0000256" key="10">
    <source>
        <dbReference type="ARBA" id="ARBA00029605"/>
    </source>
</evidence>
<protein>
    <recommendedName>
        <fullName evidence="5 11">Proline iminopeptidase</fullName>
        <shortName evidence="11">PIP</shortName>
        <ecNumber evidence="4 11">3.4.11.5</ecNumber>
    </recommendedName>
    <alternativeName>
        <fullName evidence="10 11">Prolyl aminopeptidase</fullName>
    </alternativeName>
</protein>
<evidence type="ECO:0000256" key="4">
    <source>
        <dbReference type="ARBA" id="ARBA00012568"/>
    </source>
</evidence>
<evidence type="ECO:0000256" key="11">
    <source>
        <dbReference type="PIRNR" id="PIRNR006431"/>
    </source>
</evidence>
<dbReference type="RefSeq" id="WP_369456218.1">
    <property type="nucleotide sequence ID" value="NZ_JBGCUO010000002.1"/>
</dbReference>
<sequence>MSARLFPPLKPWYQSHVEVGDGHRLYVEQSGCEDGWPVVVVHGGPGGGCAPSMRQYFDPSRWRIILFDQRGAGLSTPMGGLEHNHTDALVSDMECLRQQLGIERWTLFGGSWGVTLSLRYAQCHPERVAALVLRGVFLCRPQDLDWLYGGGAGRLQPEAWQAFNAPIPPAQRDDLVAAYLQRLTDPEVPEAEQLLLAQAWAAWEATCATLLPSTEVSEGFQQRALALARLEAHYFRHGGFLPADGLLAGCAALPQWPVEIVHGRYDLVCPLDQAWALHQALPHSRLTVVADGGHASSEPGIQQALLDAVVRVGAQLESLQ</sequence>
<dbReference type="InterPro" id="IPR005944">
    <property type="entry name" value="Pro_iminopeptidase"/>
</dbReference>
<dbReference type="Gene3D" id="3.40.50.1820">
    <property type="entry name" value="alpha/beta hydrolase"/>
    <property type="match status" value="1"/>
</dbReference>
<keyword evidence="7 11" id="KW-0963">Cytoplasm</keyword>
<dbReference type="NCBIfam" id="TIGR01249">
    <property type="entry name" value="pro_imino_pep_1"/>
    <property type="match status" value="1"/>
</dbReference>
<proteinExistence type="inferred from homology"/>
<evidence type="ECO:0000256" key="5">
    <source>
        <dbReference type="ARBA" id="ARBA00021843"/>
    </source>
</evidence>
<gene>
    <name evidence="14" type="primary">pip</name>
    <name evidence="14" type="ORF">AB5I84_12375</name>
</gene>
<evidence type="ECO:0000256" key="9">
    <source>
        <dbReference type="ARBA" id="ARBA00022801"/>
    </source>
</evidence>
<dbReference type="PRINTS" id="PR00111">
    <property type="entry name" value="ABHYDROLASE"/>
</dbReference>
<evidence type="ECO:0000313" key="14">
    <source>
        <dbReference type="EMBL" id="MEY1662948.1"/>
    </source>
</evidence>
<dbReference type="EMBL" id="JBGCUO010000002">
    <property type="protein sequence ID" value="MEY1662948.1"/>
    <property type="molecule type" value="Genomic_DNA"/>
</dbReference>
<evidence type="ECO:0000256" key="6">
    <source>
        <dbReference type="ARBA" id="ARBA00022438"/>
    </source>
</evidence>
<reference evidence="14 15" key="1">
    <citation type="submission" date="2024-07" db="EMBL/GenBank/DDBJ databases">
        <authorList>
            <person name="Ren Q."/>
        </authorList>
    </citation>
    <scope>NUCLEOTIDE SEQUENCE [LARGE SCALE GENOMIC DNA]</scope>
    <source>
        <strain evidence="14 15">REN37</strain>
    </source>
</reference>
<evidence type="ECO:0000256" key="8">
    <source>
        <dbReference type="ARBA" id="ARBA00022670"/>
    </source>
</evidence>
<accession>A0ABV4AJF5</accession>
<keyword evidence="8 11" id="KW-0645">Protease</keyword>
<evidence type="ECO:0000256" key="7">
    <source>
        <dbReference type="ARBA" id="ARBA00022490"/>
    </source>
</evidence>